<dbReference type="InterPro" id="IPR010906">
    <property type="entry name" value="Phage_lambda_Nu1_terminase-ssu"/>
</dbReference>
<dbReference type="AlphaFoldDB" id="A0A358E0X1"/>
<comment type="caution">
    <text evidence="1">The sequence shown here is derived from an EMBL/GenBank/DDBJ whole genome shotgun (WGS) entry which is preliminary data.</text>
</comment>
<reference evidence="1 2" key="1">
    <citation type="journal article" date="2018" name="Nat. Biotechnol.">
        <title>A standardized bacterial taxonomy based on genome phylogeny substantially revises the tree of life.</title>
        <authorList>
            <person name="Parks D.H."/>
            <person name="Chuvochina M."/>
            <person name="Waite D.W."/>
            <person name="Rinke C."/>
            <person name="Skarshewski A."/>
            <person name="Chaumeil P.A."/>
            <person name="Hugenholtz P."/>
        </authorList>
    </citation>
    <scope>NUCLEOTIDE SEQUENCE [LARGE SCALE GENOMIC DNA]</scope>
    <source>
        <strain evidence="1">UBA11621</strain>
    </source>
</reference>
<dbReference type="RefSeq" id="WP_272965290.1">
    <property type="nucleotide sequence ID" value="NZ_CALBIY010000020.1"/>
</dbReference>
<evidence type="ECO:0000313" key="1">
    <source>
        <dbReference type="EMBL" id="HBU52194.1"/>
    </source>
</evidence>
<name>A0A358E0X1_9ALTE</name>
<protein>
    <recommendedName>
        <fullName evidence="3">DNA-packaging protein</fullName>
    </recommendedName>
</protein>
<dbReference type="EMBL" id="DONK01000198">
    <property type="protein sequence ID" value="HBU52194.1"/>
    <property type="molecule type" value="Genomic_DNA"/>
</dbReference>
<gene>
    <name evidence="1" type="ORF">DEB45_13130</name>
</gene>
<evidence type="ECO:0000313" key="2">
    <source>
        <dbReference type="Proteomes" id="UP000264779"/>
    </source>
</evidence>
<organism evidence="1 2">
    <name type="scientific">Alteromonas australica</name>
    <dbReference type="NCBI Taxonomy" id="589873"/>
    <lineage>
        <taxon>Bacteria</taxon>
        <taxon>Pseudomonadati</taxon>
        <taxon>Pseudomonadota</taxon>
        <taxon>Gammaproteobacteria</taxon>
        <taxon>Alteromonadales</taxon>
        <taxon>Alteromonadaceae</taxon>
        <taxon>Alteromonas/Salinimonas group</taxon>
        <taxon>Alteromonas</taxon>
    </lineage>
</organism>
<dbReference type="Proteomes" id="UP000264779">
    <property type="component" value="Unassembled WGS sequence"/>
</dbReference>
<proteinExistence type="predicted"/>
<dbReference type="Pfam" id="PF07471">
    <property type="entry name" value="Phage_Nu1"/>
    <property type="match status" value="1"/>
</dbReference>
<accession>A0A358E0X1</accession>
<evidence type="ECO:0008006" key="3">
    <source>
        <dbReference type="Google" id="ProtNLM"/>
    </source>
</evidence>
<sequence length="171" mass="19574">MDSHLLNKKNMAESLGISTQAFDKWGVKPHKKVGRQTFFRVQDVVENRIENELKKNNNRVNPAGEKIDLELERAMLTQQQRITQQIKNEILEGRAIPVEAARDVLARILSQVGATLDSLAPNIKRRHPEIEQRIIDFIKSETIKHQNEASNLDDYLDDIIDDVITQAEAKV</sequence>